<dbReference type="Proteomes" id="UP000007110">
    <property type="component" value="Unassembled WGS sequence"/>
</dbReference>
<dbReference type="RefSeq" id="XP_001179840.1">
    <property type="nucleotide sequence ID" value="XM_001179840.4"/>
</dbReference>
<dbReference type="EnsemblMetazoa" id="XM_001179840">
    <property type="protein sequence ID" value="XP_001179840"/>
    <property type="gene ID" value="LOC752677"/>
</dbReference>
<sequence>MENPICCSMDGKSDQCSSSRSSASTTVVCDKGLDQVHFDYASYDTHLNKQLIRNNMMNKHRWMIPYCTVAAVFIACGALLGLVAVYVELCRANTVLMTNRELIHAQEIQMLNQTHAMDQLRNAMEGPGTRFQGAPRADVVSEEASVKAATGTVYFHWGVGDCPDTSSLVYSGFAASGSSMSVNKGGGGNILCMVSDPEYDMTTGGSQDFRGKIYSLEYRNGNNFGTQSDLHGHDVPCAACMTGGGRQATLMIPGRITCPDNWTREYSGILMSSRNNNVRTSYTCVAIAAESRPGTMVEDGNSSLLYPVEGVCGTGGGLPCGPYVDGNELQCAVCSK</sequence>
<dbReference type="EnsemblMetazoa" id="XM_030973605">
    <property type="protein sequence ID" value="XP_030829465"/>
    <property type="gene ID" value="LOC115917911"/>
</dbReference>
<dbReference type="GO" id="GO:0005615">
    <property type="term" value="C:extracellular space"/>
    <property type="evidence" value="ECO:0000318"/>
    <property type="project" value="GO_Central"/>
</dbReference>
<feature type="transmembrane region" description="Helical" evidence="2">
    <location>
        <begin position="63"/>
        <end position="87"/>
    </location>
</feature>
<feature type="region of interest" description="Disordered" evidence="1">
    <location>
        <begin position="1"/>
        <end position="20"/>
    </location>
</feature>
<evidence type="ECO:0000313" key="3">
    <source>
        <dbReference type="EnsemblMetazoa" id="XP_001179840"/>
    </source>
</evidence>
<accession>A0A7M7FZU3</accession>
<dbReference type="KEGG" id="spu:115917911"/>
<organism evidence="3 4">
    <name type="scientific">Strongylocentrotus purpuratus</name>
    <name type="common">Purple sea urchin</name>
    <dbReference type="NCBI Taxonomy" id="7668"/>
    <lineage>
        <taxon>Eukaryota</taxon>
        <taxon>Metazoa</taxon>
        <taxon>Echinodermata</taxon>
        <taxon>Eleutherozoa</taxon>
        <taxon>Echinozoa</taxon>
        <taxon>Echinoidea</taxon>
        <taxon>Euechinoidea</taxon>
        <taxon>Echinacea</taxon>
        <taxon>Camarodonta</taxon>
        <taxon>Echinidea</taxon>
        <taxon>Strongylocentrotidae</taxon>
        <taxon>Strongylocentrotus</taxon>
    </lineage>
</organism>
<dbReference type="PANTHER" id="PTHR24024:SF18">
    <property type="entry name" value="SHORT-CHAIN COLLAGEN C4-LIKE"/>
    <property type="match status" value="1"/>
</dbReference>
<keyword evidence="2" id="KW-1133">Transmembrane helix</keyword>
<dbReference type="OrthoDB" id="6086925at2759"/>
<dbReference type="AlphaFoldDB" id="A0A7M7FZU3"/>
<dbReference type="InParanoid" id="A0A7M7FZU3"/>
<reference evidence="3" key="2">
    <citation type="submission" date="2021-01" db="UniProtKB">
        <authorList>
            <consortium name="EnsemblMetazoa"/>
        </authorList>
    </citation>
    <scope>IDENTIFICATION</scope>
</reference>
<dbReference type="InterPro" id="IPR051077">
    <property type="entry name" value="Ca-dependent_lectin"/>
</dbReference>
<dbReference type="KEGG" id="spu:752677"/>
<dbReference type="GeneID" id="115917911"/>
<keyword evidence="2" id="KW-0812">Transmembrane</keyword>
<dbReference type="RefSeq" id="XP_030829465.1">
    <property type="nucleotide sequence ID" value="XM_030973605.1"/>
</dbReference>
<reference evidence="4" key="1">
    <citation type="submission" date="2015-02" db="EMBL/GenBank/DDBJ databases">
        <title>Genome sequencing for Strongylocentrotus purpuratus.</title>
        <authorList>
            <person name="Murali S."/>
            <person name="Liu Y."/>
            <person name="Vee V."/>
            <person name="English A."/>
            <person name="Wang M."/>
            <person name="Skinner E."/>
            <person name="Han Y."/>
            <person name="Muzny D.M."/>
            <person name="Worley K.C."/>
            <person name="Gibbs R.A."/>
        </authorList>
    </citation>
    <scope>NUCLEOTIDE SEQUENCE</scope>
</reference>
<keyword evidence="2" id="KW-0472">Membrane</keyword>
<dbReference type="GeneID" id="752677"/>
<dbReference type="PANTHER" id="PTHR24024">
    <property type="entry name" value="PULMONARY SURFACTANT-ASSOCIATED PROTEIN A"/>
    <property type="match status" value="1"/>
</dbReference>
<keyword evidence="4" id="KW-1185">Reference proteome</keyword>
<name>A0A7M7FZU3_STRPU</name>
<proteinExistence type="predicted"/>
<protein>
    <submittedName>
        <fullName evidence="3">Uncharacterized protein</fullName>
    </submittedName>
</protein>
<evidence type="ECO:0000313" key="4">
    <source>
        <dbReference type="Proteomes" id="UP000007110"/>
    </source>
</evidence>
<dbReference type="OMA" id="SHYTFEG"/>
<evidence type="ECO:0000256" key="1">
    <source>
        <dbReference type="SAM" id="MobiDB-lite"/>
    </source>
</evidence>
<evidence type="ECO:0000256" key="2">
    <source>
        <dbReference type="SAM" id="Phobius"/>
    </source>
</evidence>